<comment type="caution">
    <text evidence="1">The sequence shown here is derived from an EMBL/GenBank/DDBJ whole genome shotgun (WGS) entry which is preliminary data.</text>
</comment>
<evidence type="ECO:0000313" key="2">
    <source>
        <dbReference type="Proteomes" id="UP001152592"/>
    </source>
</evidence>
<dbReference type="EMBL" id="CAJVPD010000271">
    <property type="protein sequence ID" value="CAG8413164.1"/>
    <property type="molecule type" value="Genomic_DNA"/>
</dbReference>
<organism evidence="1 2">
    <name type="scientific">Penicillium salamii</name>
    <dbReference type="NCBI Taxonomy" id="1612424"/>
    <lineage>
        <taxon>Eukaryota</taxon>
        <taxon>Fungi</taxon>
        <taxon>Dikarya</taxon>
        <taxon>Ascomycota</taxon>
        <taxon>Pezizomycotina</taxon>
        <taxon>Eurotiomycetes</taxon>
        <taxon>Eurotiomycetidae</taxon>
        <taxon>Eurotiales</taxon>
        <taxon>Aspergillaceae</taxon>
        <taxon>Penicillium</taxon>
    </lineage>
</organism>
<dbReference type="Proteomes" id="UP001152592">
    <property type="component" value="Unassembled WGS sequence"/>
</dbReference>
<dbReference type="AlphaFoldDB" id="A0A9W4JT75"/>
<name>A0A9W4JT75_9EURO</name>
<sequence>MPSSTSRQTPLHVWYCNSHLTIMKLSSVSRSLEPSSEASFLVLVTPNTDRLINQCLLESVNRSTK</sequence>
<proteinExistence type="predicted"/>
<evidence type="ECO:0000313" key="1">
    <source>
        <dbReference type="EMBL" id="CAG8413164.1"/>
    </source>
</evidence>
<accession>A0A9W4JT75</accession>
<dbReference type="OrthoDB" id="5377392at2759"/>
<reference evidence="1" key="1">
    <citation type="submission" date="2021-07" db="EMBL/GenBank/DDBJ databases">
        <authorList>
            <person name="Branca A.L. A."/>
        </authorList>
    </citation>
    <scope>NUCLEOTIDE SEQUENCE</scope>
</reference>
<gene>
    <name evidence="1" type="ORF">PSALAMII_LOCUS8907</name>
</gene>
<protein>
    <submittedName>
        <fullName evidence="1">Uncharacterized protein</fullName>
    </submittedName>
</protein>